<dbReference type="PANTHER" id="PTHR46632:SF18">
    <property type="entry name" value="OS01G0122200 PROTEIN"/>
    <property type="match status" value="1"/>
</dbReference>
<evidence type="ECO:0000256" key="4">
    <source>
        <dbReference type="ARBA" id="ARBA00012483"/>
    </source>
</evidence>
<dbReference type="EC" id="2.3.2.27" evidence="4"/>
<keyword evidence="8" id="KW-0833">Ubl conjugation pathway</keyword>
<evidence type="ECO:0000256" key="3">
    <source>
        <dbReference type="ARBA" id="ARBA00009119"/>
    </source>
</evidence>
<comment type="catalytic activity">
    <reaction evidence="1">
        <text>S-ubiquitinyl-[E2 ubiquitin-conjugating enzyme]-L-cysteine + [acceptor protein]-L-lysine = [E2 ubiquitin-conjugating enzyme]-L-cysteine + N(6)-ubiquitinyl-[acceptor protein]-L-lysine.</text>
        <dbReference type="EC" id="2.3.2.27"/>
    </reaction>
</comment>
<protein>
    <recommendedName>
        <fullName evidence="4">RING-type E3 ubiquitin transferase</fullName>
        <ecNumber evidence="4">2.3.2.27</ecNumber>
    </recommendedName>
</protein>
<comment type="function">
    <text evidence="10">E3 ubiquitin-protein ligase that mediates ubiquitination and subsequent proteasomal degradation of target proteins. E3 ubiquitin ligases accept ubiquitin from an E2 ubiquitin-conjugating enzyme in the form of a thioester and then directly transfers the ubiquitin to targeted substrates. It probably triggers the ubiquitin-mediated degradation of different substrates.</text>
</comment>
<dbReference type="Proteomes" id="UP001497457">
    <property type="component" value="Chromosome 18b"/>
</dbReference>
<dbReference type="PANTHER" id="PTHR46632">
    <property type="entry name" value="E3 UBIQUITIN-PROTEIN LIGASE SINA-LIKE 4"/>
    <property type="match status" value="1"/>
</dbReference>
<accession>A0ABC8ZC34</accession>
<dbReference type="InterPro" id="IPR013010">
    <property type="entry name" value="Znf_SIAH"/>
</dbReference>
<dbReference type="SUPFAM" id="SSF49599">
    <property type="entry name" value="TRAF domain-like"/>
    <property type="match status" value="1"/>
</dbReference>
<evidence type="ECO:0000256" key="2">
    <source>
        <dbReference type="ARBA" id="ARBA00004906"/>
    </source>
</evidence>
<proteinExistence type="inferred from homology"/>
<feature type="region of interest" description="Disordered" evidence="12">
    <location>
        <begin position="23"/>
        <end position="66"/>
    </location>
</feature>
<gene>
    <name evidence="14" type="ORF">URODEC1_LOCUS42781</name>
</gene>
<evidence type="ECO:0000313" key="14">
    <source>
        <dbReference type="EMBL" id="CAL4957851.1"/>
    </source>
</evidence>
<evidence type="ECO:0000256" key="11">
    <source>
        <dbReference type="PROSITE-ProRule" id="PRU00455"/>
    </source>
</evidence>
<reference evidence="14" key="1">
    <citation type="submission" date="2024-10" db="EMBL/GenBank/DDBJ databases">
        <authorList>
            <person name="Ryan C."/>
        </authorList>
    </citation>
    <scope>NUCLEOTIDE SEQUENCE [LARGE SCALE GENOMIC DNA]</scope>
</reference>
<dbReference type="PROSITE" id="PS51081">
    <property type="entry name" value="ZF_SIAH"/>
    <property type="match status" value="1"/>
</dbReference>
<feature type="domain" description="SIAH-type" evidence="13">
    <location>
        <begin position="142"/>
        <end position="200"/>
    </location>
</feature>
<dbReference type="GO" id="GO:0008270">
    <property type="term" value="F:zinc ion binding"/>
    <property type="evidence" value="ECO:0007669"/>
    <property type="project" value="UniProtKB-KW"/>
</dbReference>
<keyword evidence="5" id="KW-0808">Transferase</keyword>
<evidence type="ECO:0000256" key="10">
    <source>
        <dbReference type="ARBA" id="ARBA00024004"/>
    </source>
</evidence>
<dbReference type="EMBL" id="OZ075128">
    <property type="protein sequence ID" value="CAL4957851.1"/>
    <property type="molecule type" value="Genomic_DNA"/>
</dbReference>
<organism evidence="14 15">
    <name type="scientific">Urochloa decumbens</name>
    <dbReference type="NCBI Taxonomy" id="240449"/>
    <lineage>
        <taxon>Eukaryota</taxon>
        <taxon>Viridiplantae</taxon>
        <taxon>Streptophyta</taxon>
        <taxon>Embryophyta</taxon>
        <taxon>Tracheophyta</taxon>
        <taxon>Spermatophyta</taxon>
        <taxon>Magnoliopsida</taxon>
        <taxon>Liliopsida</taxon>
        <taxon>Poales</taxon>
        <taxon>Poaceae</taxon>
        <taxon>PACMAD clade</taxon>
        <taxon>Panicoideae</taxon>
        <taxon>Panicodae</taxon>
        <taxon>Paniceae</taxon>
        <taxon>Melinidinae</taxon>
        <taxon>Urochloa</taxon>
    </lineage>
</organism>
<dbReference type="InterPro" id="IPR044286">
    <property type="entry name" value="SINL_plant"/>
</dbReference>
<dbReference type="Pfam" id="PF21362">
    <property type="entry name" value="Sina_RING"/>
    <property type="match status" value="1"/>
</dbReference>
<dbReference type="Gene3D" id="3.30.40.10">
    <property type="entry name" value="Zinc/RING finger domain, C3HC4 (zinc finger)"/>
    <property type="match status" value="1"/>
</dbReference>
<evidence type="ECO:0000313" key="15">
    <source>
        <dbReference type="Proteomes" id="UP001497457"/>
    </source>
</evidence>
<comment type="pathway">
    <text evidence="2">Protein modification; protein ubiquitination.</text>
</comment>
<dbReference type="InterPro" id="IPR049548">
    <property type="entry name" value="Sina-like_RING"/>
</dbReference>
<dbReference type="AlphaFoldDB" id="A0ABC8ZC34"/>
<evidence type="ECO:0000256" key="6">
    <source>
        <dbReference type="ARBA" id="ARBA00022723"/>
    </source>
</evidence>
<evidence type="ECO:0000256" key="8">
    <source>
        <dbReference type="ARBA" id="ARBA00022786"/>
    </source>
</evidence>
<sequence>MEDEKLRIVYCFVLSSGLLPAAAPMEDGDRRSGKKARVLPPHGFRMKQEVPPGEVAEEEMPEEASGGRALMATSEVMVRIDILKDMLHCPLCTLPLKPPIFQCEVGHMACGGCLGQLPTNQCHSCDGGAYAPRPAMDALFANAMVPCPHEAHGCRASVAYYQAAAHGRACPHQPCPCAEPGCAFAGSPPALLAHLAAPPHSWPVDEVRYGETLRLRVPEHEARRLLLAAAEDGGGGGPAAFVISVGDRGARVVPVTVACVRAPGAAAAGPQYTCKMWVTAATGKVESVLVNMELPSAASAGAAAAGGDCDDEEASFLPVPRKMLRGAARQMLLSIRIDKASG</sequence>
<dbReference type="InterPro" id="IPR013083">
    <property type="entry name" value="Znf_RING/FYVE/PHD"/>
</dbReference>
<keyword evidence="6" id="KW-0479">Metal-binding</keyword>
<comment type="similarity">
    <text evidence="3">Belongs to the SINA (Seven in absentia) family.</text>
</comment>
<evidence type="ECO:0000256" key="9">
    <source>
        <dbReference type="ARBA" id="ARBA00022833"/>
    </source>
</evidence>
<keyword evidence="7 11" id="KW-0863">Zinc-finger</keyword>
<evidence type="ECO:0000259" key="13">
    <source>
        <dbReference type="PROSITE" id="PS51081"/>
    </source>
</evidence>
<keyword evidence="9" id="KW-0862">Zinc</keyword>
<evidence type="ECO:0000256" key="1">
    <source>
        <dbReference type="ARBA" id="ARBA00000900"/>
    </source>
</evidence>
<evidence type="ECO:0000256" key="7">
    <source>
        <dbReference type="ARBA" id="ARBA00022771"/>
    </source>
</evidence>
<dbReference type="GO" id="GO:0061630">
    <property type="term" value="F:ubiquitin protein ligase activity"/>
    <property type="evidence" value="ECO:0007669"/>
    <property type="project" value="UniProtKB-EC"/>
</dbReference>
<evidence type="ECO:0000256" key="12">
    <source>
        <dbReference type="SAM" id="MobiDB-lite"/>
    </source>
</evidence>
<keyword evidence="15" id="KW-1185">Reference proteome</keyword>
<evidence type="ECO:0000256" key="5">
    <source>
        <dbReference type="ARBA" id="ARBA00022679"/>
    </source>
</evidence>
<name>A0ABC8ZC34_9POAL</name>